<evidence type="ECO:0000313" key="9">
    <source>
        <dbReference type="EMBL" id="AZF70197.1"/>
    </source>
</evidence>
<evidence type="ECO:0000313" key="22">
    <source>
        <dbReference type="Proteomes" id="UP000275843"/>
    </source>
</evidence>
<dbReference type="EMBL" id="CP033238">
    <property type="protein sequence ID" value="AZF75441.1"/>
    <property type="molecule type" value="Genomic_DNA"/>
</dbReference>
<evidence type="ECO:0000313" key="20">
    <source>
        <dbReference type="Proteomes" id="UP000273194"/>
    </source>
</evidence>
<reference evidence="18 19" key="2">
    <citation type="journal article" date="2018" name="Proc. Natl. Acad. Sci. U.S.A.">
        <title>Nonmutational mechanism of inheritance in the Archaeon Sulfolobus solfataricus.</title>
        <authorList>
            <person name="Payne S."/>
            <person name="McCarthy S."/>
            <person name="Johnson T."/>
            <person name="North E."/>
            <person name="Blum P."/>
        </authorList>
    </citation>
    <scope>NUCLEOTIDE SEQUENCE [LARGE SCALE GENOMIC DNA]</scope>
    <source>
        <strain evidence="9 18">SARC-H</strain>
        <strain evidence="10 22">SARC-I</strain>
        <strain evidence="12 23">SARC-N</strain>
        <strain evidence="13 24">SARC-O</strain>
        <strain evidence="14 19">SUL120</strain>
        <strain evidence="8 20">SULG</strain>
        <strain evidence="11 21">SULM</strain>
    </source>
</reference>
<dbReference type="EMBL" id="CP011057">
    <property type="protein sequence ID" value="AKA78459.1"/>
    <property type="molecule type" value="Genomic_DNA"/>
</dbReference>
<evidence type="ECO:0000256" key="2">
    <source>
        <dbReference type="ARBA" id="ARBA00023125"/>
    </source>
</evidence>
<evidence type="ECO:0000313" key="16">
    <source>
        <dbReference type="Proteomes" id="UP000033085"/>
    </source>
</evidence>
<dbReference type="PANTHER" id="PTHR33204">
    <property type="entry name" value="TRANSCRIPTIONAL REGULATOR, MARR FAMILY"/>
    <property type="match status" value="1"/>
</dbReference>
<reference evidence="15 16" key="1">
    <citation type="journal article" date="2015" name="Genome Announc.">
        <title>Complete Genome Sequence of Sulfolobus solfataricus Strain 98/2 and Evolved Derivatives.</title>
        <authorList>
            <person name="McCarthy S."/>
            <person name="Gradnigo J."/>
            <person name="Johnson T."/>
            <person name="Payne S."/>
            <person name="Lipzen A."/>
            <person name="Martin J."/>
            <person name="Schackwitz W."/>
            <person name="Moriyama E."/>
            <person name="Blum P."/>
        </authorList>
    </citation>
    <scope>NUCLEOTIDE SEQUENCE [LARGE SCALE GENOMIC DNA]</scope>
    <source>
        <strain evidence="15">98/2 SULC</strain>
        <strain evidence="5">SARC-B</strain>
        <strain evidence="6">SARC-C</strain>
        <strain evidence="7 17">SULA</strain>
        <strain evidence="16">SULB</strain>
    </source>
</reference>
<evidence type="ECO:0000313" key="8">
    <source>
        <dbReference type="EMBL" id="AZF67577.1"/>
    </source>
</evidence>
<dbReference type="Proteomes" id="UP000267993">
    <property type="component" value="Chromosome"/>
</dbReference>
<evidence type="ECO:0000313" key="15">
    <source>
        <dbReference type="Proteomes" id="UP000033057"/>
    </source>
</evidence>
<evidence type="ECO:0000313" key="23">
    <source>
        <dbReference type="Proteomes" id="UP000278715"/>
    </source>
</evidence>
<dbReference type="Proteomes" id="UP000273194">
    <property type="component" value="Chromosome"/>
</dbReference>
<dbReference type="EMBL" id="CP033239">
    <property type="protein sequence ID" value="AZF78049.1"/>
    <property type="molecule type" value="Genomic_DNA"/>
</dbReference>
<dbReference type="PANTHER" id="PTHR33204:SF18">
    <property type="entry name" value="TRANSCRIPTIONAL REGULATORY PROTEIN"/>
    <property type="match status" value="1"/>
</dbReference>
<dbReference type="OMA" id="NGMIGRT"/>
<dbReference type="SUPFAM" id="SSF46785">
    <property type="entry name" value="Winged helix' DNA-binding domain"/>
    <property type="match status" value="1"/>
</dbReference>
<dbReference type="Proteomes" id="UP000033085">
    <property type="component" value="Chromosome"/>
</dbReference>
<keyword evidence="2" id="KW-0238">DNA-binding</keyword>
<keyword evidence="1" id="KW-0805">Transcription regulation</keyword>
<dbReference type="Proteomes" id="UP000278715">
    <property type="component" value="Chromosome"/>
</dbReference>
<evidence type="ECO:0000313" key="6">
    <source>
        <dbReference type="EMBL" id="AKA75767.1"/>
    </source>
</evidence>
<evidence type="ECO:0000313" key="24">
    <source>
        <dbReference type="Proteomes" id="UP000282269"/>
    </source>
</evidence>
<dbReference type="Proteomes" id="UP000282269">
    <property type="component" value="Chromosome"/>
</dbReference>
<evidence type="ECO:0000313" key="12">
    <source>
        <dbReference type="EMBL" id="AZF78049.1"/>
    </source>
</evidence>
<evidence type="ECO:0000256" key="3">
    <source>
        <dbReference type="ARBA" id="ARBA00023163"/>
    </source>
</evidence>
<dbReference type="Pfam" id="PF01638">
    <property type="entry name" value="HxlR"/>
    <property type="match status" value="1"/>
</dbReference>
<evidence type="ECO:0000313" key="18">
    <source>
        <dbReference type="Proteomes" id="UP000267993"/>
    </source>
</evidence>
<evidence type="ECO:0000313" key="11">
    <source>
        <dbReference type="EMBL" id="AZF75441.1"/>
    </source>
</evidence>
<evidence type="ECO:0000313" key="13">
    <source>
        <dbReference type="EMBL" id="AZF80654.1"/>
    </source>
</evidence>
<keyword evidence="3" id="KW-0804">Transcription</keyword>
<dbReference type="Proteomes" id="UP000033057">
    <property type="component" value="Chromosome"/>
</dbReference>
<dbReference type="KEGG" id="ssol:SULB_0686"/>
<evidence type="ECO:0000313" key="19">
    <source>
        <dbReference type="Proteomes" id="UP000269431"/>
    </source>
</evidence>
<evidence type="ECO:0000313" key="14">
    <source>
        <dbReference type="EMBL" id="AZF83261.1"/>
    </source>
</evidence>
<evidence type="ECO:0000313" key="10">
    <source>
        <dbReference type="EMBL" id="AZF72817.1"/>
    </source>
</evidence>
<dbReference type="PATRIC" id="fig|2287.6.peg.713"/>
<organism evidence="7 17">
    <name type="scientific">Saccharolobus solfataricus</name>
    <name type="common">Sulfolobus solfataricus</name>
    <dbReference type="NCBI Taxonomy" id="2287"/>
    <lineage>
        <taxon>Archaea</taxon>
        <taxon>Thermoproteota</taxon>
        <taxon>Thermoprotei</taxon>
        <taxon>Sulfolobales</taxon>
        <taxon>Sulfolobaceae</taxon>
        <taxon>Saccharolobus</taxon>
    </lineage>
</organism>
<evidence type="ECO:0000313" key="21">
    <source>
        <dbReference type="Proteomes" id="UP000273443"/>
    </source>
</evidence>
<name>A0A0E3MGI9_SACSO</name>
<dbReference type="Proteomes" id="UP000269431">
    <property type="component" value="Chromosome"/>
</dbReference>
<dbReference type="AlphaFoldDB" id="A0A0E3MGI9"/>
<dbReference type="InterPro" id="IPR036390">
    <property type="entry name" value="WH_DNA-bd_sf"/>
</dbReference>
<dbReference type="EMBL" id="CP033236">
    <property type="protein sequence ID" value="AZF70197.1"/>
    <property type="molecule type" value="Genomic_DNA"/>
</dbReference>
<reference evidence="7" key="3">
    <citation type="submission" date="2018-10" db="EMBL/GenBank/DDBJ databases">
        <authorList>
            <person name="McCarthy S."/>
            <person name="Gradnigo J."/>
            <person name="Johnson T."/>
            <person name="Payne S."/>
            <person name="Lipzen A."/>
            <person name="Schackwitz W."/>
            <person name="Martin J."/>
            <person name="Moriyama E."/>
            <person name="Blum P."/>
        </authorList>
    </citation>
    <scope>NUCLEOTIDE SEQUENCE</scope>
    <source>
        <strain evidence="5">SARC-B</strain>
        <strain evidence="6">SARC-C</strain>
        <strain evidence="7">SULA</strain>
    </source>
</reference>
<evidence type="ECO:0000313" key="17">
    <source>
        <dbReference type="Proteomes" id="UP000033106"/>
    </source>
</evidence>
<protein>
    <submittedName>
        <fullName evidence="7">Transcriptional regulator</fullName>
    </submittedName>
</protein>
<dbReference type="EMBL" id="CP033237">
    <property type="protein sequence ID" value="AZF72817.1"/>
    <property type="molecule type" value="Genomic_DNA"/>
</dbReference>
<accession>A0A0E3MGI9</accession>
<dbReference type="EMBL" id="CP033241">
    <property type="protein sequence ID" value="AZF83261.1"/>
    <property type="molecule type" value="Genomic_DNA"/>
</dbReference>
<dbReference type="EMBL" id="CP011056">
    <property type="protein sequence ID" value="AKA75767.1"/>
    <property type="molecule type" value="Genomic_DNA"/>
</dbReference>
<evidence type="ECO:0000259" key="4">
    <source>
        <dbReference type="PROSITE" id="PS51118"/>
    </source>
</evidence>
<dbReference type="KEGG" id="ssof:SULC_0684"/>
<feature type="domain" description="HTH hxlR-type" evidence="4">
    <location>
        <begin position="13"/>
        <end position="112"/>
    </location>
</feature>
<dbReference type="EMBL" id="CP033240">
    <property type="protein sequence ID" value="AZF80654.1"/>
    <property type="molecule type" value="Genomic_DNA"/>
</dbReference>
<evidence type="ECO:0000313" key="7">
    <source>
        <dbReference type="EMBL" id="AKA78459.1"/>
    </source>
</evidence>
<proteinExistence type="predicted"/>
<dbReference type="Gene3D" id="1.10.10.10">
    <property type="entry name" value="Winged helix-like DNA-binding domain superfamily/Winged helix DNA-binding domain"/>
    <property type="match status" value="1"/>
</dbReference>
<gene>
    <name evidence="7" type="ORF">SULA_0684</name>
    <name evidence="5" type="ORF">SULB_0686</name>
    <name evidence="6" type="ORF">SULC_0684</name>
    <name evidence="8" type="ORF">SULG_03490</name>
    <name evidence="9" type="ORF">SULH_03490</name>
    <name evidence="10" type="ORF">SULI_03490</name>
    <name evidence="11" type="ORF">SULM_03490</name>
    <name evidence="12" type="ORF">SULN_03490</name>
    <name evidence="13" type="ORF">SULO_03500</name>
    <name evidence="14" type="ORF">SULZ_03535</name>
</gene>
<dbReference type="SMR" id="A0A0E3MGI9"/>
<sequence length="127" mass="14413">MVKRNKVIKQQSCPLIDTINVISRKWLLLVLNTIGNEGKLGFNSILNSIDDISPKALSDVLKTMEEMGLVKKVIVKSSPPRVEYSLTYEGKKLRKAVIPLFKWAAEHTGHYECPILQSNKLNKEEYS</sequence>
<dbReference type="Proteomes" id="UP000273443">
    <property type="component" value="Chromosome"/>
</dbReference>
<evidence type="ECO:0000256" key="1">
    <source>
        <dbReference type="ARBA" id="ARBA00023015"/>
    </source>
</evidence>
<dbReference type="GeneID" id="1452923"/>
<dbReference type="RefSeq" id="WP_009990687.1">
    <property type="nucleotide sequence ID" value="NZ_CP011055.2"/>
</dbReference>
<dbReference type="EMBL" id="CP011055">
    <property type="protein sequence ID" value="AKA73069.1"/>
    <property type="molecule type" value="Genomic_DNA"/>
</dbReference>
<dbReference type="GeneID" id="44128623"/>
<evidence type="ECO:0000313" key="5">
    <source>
        <dbReference type="EMBL" id="AKA73069.1"/>
    </source>
</evidence>
<dbReference type="KEGG" id="ssoa:SULA_0684"/>
<dbReference type="EMBL" id="CP033235">
    <property type="protein sequence ID" value="AZF67577.1"/>
    <property type="molecule type" value="Genomic_DNA"/>
</dbReference>
<dbReference type="Proteomes" id="UP000275843">
    <property type="component" value="Chromosome"/>
</dbReference>
<dbReference type="PROSITE" id="PS51118">
    <property type="entry name" value="HTH_HXLR"/>
    <property type="match status" value="1"/>
</dbReference>
<dbReference type="InterPro" id="IPR036388">
    <property type="entry name" value="WH-like_DNA-bd_sf"/>
</dbReference>
<dbReference type="GO" id="GO:0003677">
    <property type="term" value="F:DNA binding"/>
    <property type="evidence" value="ECO:0007669"/>
    <property type="project" value="UniProtKB-KW"/>
</dbReference>
<dbReference type="Proteomes" id="UP000033106">
    <property type="component" value="Chromosome"/>
</dbReference>
<dbReference type="InterPro" id="IPR002577">
    <property type="entry name" value="HTH_HxlR"/>
</dbReference>